<organism evidence="1 2">
    <name type="scientific">Zalaria obscura</name>
    <dbReference type="NCBI Taxonomy" id="2024903"/>
    <lineage>
        <taxon>Eukaryota</taxon>
        <taxon>Fungi</taxon>
        <taxon>Dikarya</taxon>
        <taxon>Ascomycota</taxon>
        <taxon>Pezizomycotina</taxon>
        <taxon>Dothideomycetes</taxon>
        <taxon>Dothideomycetidae</taxon>
        <taxon>Dothideales</taxon>
        <taxon>Zalariaceae</taxon>
        <taxon>Zalaria</taxon>
    </lineage>
</organism>
<dbReference type="Proteomes" id="UP001320706">
    <property type="component" value="Unassembled WGS sequence"/>
</dbReference>
<proteinExistence type="predicted"/>
<protein>
    <submittedName>
        <fullName evidence="1">Uncharacterized protein</fullName>
    </submittedName>
</protein>
<gene>
    <name evidence="1" type="ORF">M8818_002492</name>
</gene>
<reference evidence="1" key="1">
    <citation type="submission" date="2024-02" db="EMBL/GenBank/DDBJ databases">
        <title>Metagenome Assembled Genome of Zalaria obscura JY119.</title>
        <authorList>
            <person name="Vighnesh L."/>
            <person name="Jagadeeshwari U."/>
            <person name="Venkata Ramana C."/>
            <person name="Sasikala C."/>
        </authorList>
    </citation>
    <scope>NUCLEOTIDE SEQUENCE</scope>
    <source>
        <strain evidence="1">JY119</strain>
    </source>
</reference>
<sequence>MASSTEPPKRKQKQTGRTALTGPFSKEEEDLIIANVADAANRIRKYEALDLWMTVATRMHLGGYPRTVKAIAVRWQKHLSKRSGIDLKPVEEMMTRLEASLTDPKGLFWSATESGLTVKEAIQGGMDSLGLWLPSSDPLPWMVQERPKAFPHQVSWVVKHYKEAASNTIQALLSYRWLSAR</sequence>
<dbReference type="EMBL" id="JAMKPW020000011">
    <property type="protein sequence ID" value="KAK8213194.1"/>
    <property type="molecule type" value="Genomic_DNA"/>
</dbReference>
<accession>A0ACC3SI00</accession>
<evidence type="ECO:0000313" key="2">
    <source>
        <dbReference type="Proteomes" id="UP001320706"/>
    </source>
</evidence>
<comment type="caution">
    <text evidence="1">The sequence shown here is derived from an EMBL/GenBank/DDBJ whole genome shotgun (WGS) entry which is preliminary data.</text>
</comment>
<evidence type="ECO:0000313" key="1">
    <source>
        <dbReference type="EMBL" id="KAK8213194.1"/>
    </source>
</evidence>
<name>A0ACC3SI00_9PEZI</name>
<keyword evidence="2" id="KW-1185">Reference proteome</keyword>